<evidence type="ECO:0000313" key="14">
    <source>
        <dbReference type="EMBL" id="KAJ4432616.1"/>
    </source>
</evidence>
<dbReference type="PANTHER" id="PTHR42643">
    <property type="entry name" value="IONOTROPIC RECEPTOR 20A-RELATED"/>
    <property type="match status" value="1"/>
</dbReference>
<keyword evidence="9" id="KW-0325">Glycoprotein</keyword>
<reference evidence="14 15" key="1">
    <citation type="journal article" date="2022" name="Allergy">
        <title>Genome assembly and annotation of Periplaneta americana reveal a comprehensive cockroach allergen profile.</title>
        <authorList>
            <person name="Wang L."/>
            <person name="Xiong Q."/>
            <person name="Saelim N."/>
            <person name="Wang L."/>
            <person name="Nong W."/>
            <person name="Wan A.T."/>
            <person name="Shi M."/>
            <person name="Liu X."/>
            <person name="Cao Q."/>
            <person name="Hui J.H.L."/>
            <person name="Sookrung N."/>
            <person name="Leung T.F."/>
            <person name="Tungtrongchitr A."/>
            <person name="Tsui S.K.W."/>
        </authorList>
    </citation>
    <scope>NUCLEOTIDE SEQUENCE [LARGE SCALE GENOMIC DNA]</scope>
    <source>
        <strain evidence="14">PWHHKU_190912</strain>
    </source>
</reference>
<keyword evidence="11" id="KW-0407">Ion channel</keyword>
<dbReference type="Gene3D" id="3.40.190.10">
    <property type="entry name" value="Periplasmic binding protein-like II"/>
    <property type="match status" value="1"/>
</dbReference>
<name>A0ABQ8SFP4_PERAM</name>
<evidence type="ECO:0000256" key="9">
    <source>
        <dbReference type="ARBA" id="ARBA00023180"/>
    </source>
</evidence>
<keyword evidence="3" id="KW-1003">Cell membrane</keyword>
<feature type="transmembrane region" description="Helical" evidence="12">
    <location>
        <begin position="203"/>
        <end position="224"/>
    </location>
</feature>
<dbReference type="InterPro" id="IPR019594">
    <property type="entry name" value="Glu/Gly-bd"/>
</dbReference>
<keyword evidence="5 12" id="KW-1133">Transmembrane helix</keyword>
<evidence type="ECO:0000256" key="11">
    <source>
        <dbReference type="ARBA" id="ARBA00023303"/>
    </source>
</evidence>
<evidence type="ECO:0000256" key="2">
    <source>
        <dbReference type="ARBA" id="ARBA00022448"/>
    </source>
</evidence>
<evidence type="ECO:0000256" key="7">
    <source>
        <dbReference type="ARBA" id="ARBA00023136"/>
    </source>
</evidence>
<evidence type="ECO:0000313" key="15">
    <source>
        <dbReference type="Proteomes" id="UP001148838"/>
    </source>
</evidence>
<dbReference type="InterPro" id="IPR052192">
    <property type="entry name" value="Insect_Ionotropic_Sensory_Rcpt"/>
</dbReference>
<dbReference type="SMART" id="SM00918">
    <property type="entry name" value="Lig_chan-Glu_bd"/>
    <property type="match status" value="1"/>
</dbReference>
<keyword evidence="6" id="KW-0406">Ion transport</keyword>
<gene>
    <name evidence="14" type="ORF">ANN_21239</name>
</gene>
<evidence type="ECO:0000256" key="1">
    <source>
        <dbReference type="ARBA" id="ARBA00004651"/>
    </source>
</evidence>
<evidence type="ECO:0000256" key="10">
    <source>
        <dbReference type="ARBA" id="ARBA00023286"/>
    </source>
</evidence>
<evidence type="ECO:0000256" key="4">
    <source>
        <dbReference type="ARBA" id="ARBA00022692"/>
    </source>
</evidence>
<keyword evidence="2" id="KW-0813">Transport</keyword>
<keyword evidence="8" id="KW-0675">Receptor</keyword>
<dbReference type="EMBL" id="JAJSOF020000029">
    <property type="protein sequence ID" value="KAJ4432616.1"/>
    <property type="molecule type" value="Genomic_DNA"/>
</dbReference>
<comment type="subcellular location">
    <subcellularLocation>
        <location evidence="1">Cell membrane</location>
        <topology evidence="1">Multi-pass membrane protein</topology>
    </subcellularLocation>
</comment>
<evidence type="ECO:0000256" key="12">
    <source>
        <dbReference type="SAM" id="Phobius"/>
    </source>
</evidence>
<keyword evidence="15" id="KW-1185">Reference proteome</keyword>
<keyword evidence="10" id="KW-1071">Ligand-gated ion channel</keyword>
<sequence length="259" mass="30124">MSTQLVFHDVHVPFNSEFMVVRQSAGEDEVSLTEVFRVSPMAPLQEQSAANWSVTRGMRWNLASLHERRNLQGMTLRCVFIPEPPYIAVEKYDGGTPTILFGYTFELIKVLKQRLNFRTKYYIPDPAQYGTRLENGSWNGMVGEVLRQDADIGLNLFMVTNKRFSVIDYFPPIFNTRMIVHIKKPDVESSDYKHVVSEFTVDLWIASLVTFLIYMLLLSFTYYIERRISNEQKLTGYGLNDAWFCTMGIICQKRKENRL</sequence>
<keyword evidence="4 12" id="KW-0812">Transmembrane</keyword>
<keyword evidence="7 12" id="KW-0472">Membrane</keyword>
<dbReference type="SUPFAM" id="SSF53850">
    <property type="entry name" value="Periplasmic binding protein-like II"/>
    <property type="match status" value="1"/>
</dbReference>
<accession>A0ABQ8SFP4</accession>
<dbReference type="PANTHER" id="PTHR42643:SF30">
    <property type="entry name" value="IONOTROPIC RECEPTOR 40A-RELATED"/>
    <property type="match status" value="1"/>
</dbReference>
<organism evidence="14 15">
    <name type="scientific">Periplaneta americana</name>
    <name type="common">American cockroach</name>
    <name type="synonym">Blatta americana</name>
    <dbReference type="NCBI Taxonomy" id="6978"/>
    <lineage>
        <taxon>Eukaryota</taxon>
        <taxon>Metazoa</taxon>
        <taxon>Ecdysozoa</taxon>
        <taxon>Arthropoda</taxon>
        <taxon>Hexapoda</taxon>
        <taxon>Insecta</taxon>
        <taxon>Pterygota</taxon>
        <taxon>Neoptera</taxon>
        <taxon>Polyneoptera</taxon>
        <taxon>Dictyoptera</taxon>
        <taxon>Blattodea</taxon>
        <taxon>Blattoidea</taxon>
        <taxon>Blattidae</taxon>
        <taxon>Blattinae</taxon>
        <taxon>Periplaneta</taxon>
    </lineage>
</organism>
<proteinExistence type="predicted"/>
<comment type="caution">
    <text evidence="14">The sequence shown here is derived from an EMBL/GenBank/DDBJ whole genome shotgun (WGS) entry which is preliminary data.</text>
</comment>
<dbReference type="Proteomes" id="UP001148838">
    <property type="component" value="Unassembled WGS sequence"/>
</dbReference>
<evidence type="ECO:0000256" key="6">
    <source>
        <dbReference type="ARBA" id="ARBA00023065"/>
    </source>
</evidence>
<evidence type="ECO:0000256" key="8">
    <source>
        <dbReference type="ARBA" id="ARBA00023170"/>
    </source>
</evidence>
<protein>
    <recommendedName>
        <fullName evidence="13">Ionotropic glutamate receptor L-glutamate and glycine-binding domain-containing protein</fullName>
    </recommendedName>
</protein>
<evidence type="ECO:0000256" key="5">
    <source>
        <dbReference type="ARBA" id="ARBA00022989"/>
    </source>
</evidence>
<evidence type="ECO:0000259" key="13">
    <source>
        <dbReference type="SMART" id="SM00918"/>
    </source>
</evidence>
<feature type="domain" description="Ionotropic glutamate receptor L-glutamate and glycine-binding" evidence="13">
    <location>
        <begin position="85"/>
        <end position="147"/>
    </location>
</feature>
<dbReference type="Pfam" id="PF10613">
    <property type="entry name" value="Lig_chan-Glu_bd"/>
    <property type="match status" value="1"/>
</dbReference>
<evidence type="ECO:0000256" key="3">
    <source>
        <dbReference type="ARBA" id="ARBA00022475"/>
    </source>
</evidence>